<dbReference type="Proteomes" id="UP000318050">
    <property type="component" value="Unassembled WGS sequence"/>
</dbReference>
<dbReference type="InterPro" id="IPR000182">
    <property type="entry name" value="GNAT_dom"/>
</dbReference>
<dbReference type="InterPro" id="IPR016181">
    <property type="entry name" value="Acyl_CoA_acyltransferase"/>
</dbReference>
<organism evidence="5 6">
    <name type="scientific">Nitrospirillum amazonense</name>
    <dbReference type="NCBI Taxonomy" id="28077"/>
    <lineage>
        <taxon>Bacteria</taxon>
        <taxon>Pseudomonadati</taxon>
        <taxon>Pseudomonadota</taxon>
        <taxon>Alphaproteobacteria</taxon>
        <taxon>Rhodospirillales</taxon>
        <taxon>Azospirillaceae</taxon>
        <taxon>Nitrospirillum</taxon>
    </lineage>
</organism>
<dbReference type="PANTHER" id="PTHR43072:SF23">
    <property type="entry name" value="UPF0039 PROTEIN C11D3.02C"/>
    <property type="match status" value="1"/>
</dbReference>
<comment type="caution">
    <text evidence="5">The sequence shown here is derived from an EMBL/GenBank/DDBJ whole genome shotgun (WGS) entry which is preliminary data.</text>
</comment>
<protein>
    <submittedName>
        <fullName evidence="5">Phosphinothricin acetyltransferase</fullName>
    </submittedName>
</protein>
<feature type="domain" description="N-acetyltransferase" evidence="4">
    <location>
        <begin position="26"/>
        <end position="189"/>
    </location>
</feature>
<dbReference type="PANTHER" id="PTHR43072">
    <property type="entry name" value="N-ACETYLTRANSFERASE"/>
    <property type="match status" value="1"/>
</dbReference>
<dbReference type="AlphaFoldDB" id="A0A560J181"/>
<dbReference type="EMBL" id="VITT01000001">
    <property type="protein sequence ID" value="TWB64189.1"/>
    <property type="molecule type" value="Genomic_DNA"/>
</dbReference>
<dbReference type="Pfam" id="PF00583">
    <property type="entry name" value="Acetyltransf_1"/>
    <property type="match status" value="1"/>
</dbReference>
<evidence type="ECO:0000259" key="4">
    <source>
        <dbReference type="PROSITE" id="PS51186"/>
    </source>
</evidence>
<evidence type="ECO:0000256" key="2">
    <source>
        <dbReference type="ARBA" id="ARBA00023315"/>
    </source>
</evidence>
<dbReference type="CDD" id="cd04301">
    <property type="entry name" value="NAT_SF"/>
    <property type="match status" value="1"/>
</dbReference>
<name>A0A560J181_9PROT</name>
<dbReference type="GO" id="GO:0016747">
    <property type="term" value="F:acyltransferase activity, transferring groups other than amino-acyl groups"/>
    <property type="evidence" value="ECO:0007669"/>
    <property type="project" value="InterPro"/>
</dbReference>
<evidence type="ECO:0000313" key="5">
    <source>
        <dbReference type="EMBL" id="TWB64189.1"/>
    </source>
</evidence>
<dbReference type="SUPFAM" id="SSF55729">
    <property type="entry name" value="Acyl-CoA N-acyltransferases (Nat)"/>
    <property type="match status" value="1"/>
</dbReference>
<gene>
    <name evidence="5" type="ORF">FBZ92_10182</name>
</gene>
<feature type="region of interest" description="Disordered" evidence="3">
    <location>
        <begin position="1"/>
        <end position="21"/>
    </location>
</feature>
<dbReference type="PROSITE" id="PS51186">
    <property type="entry name" value="GNAT"/>
    <property type="match status" value="1"/>
</dbReference>
<dbReference type="Gene3D" id="3.40.630.30">
    <property type="match status" value="1"/>
</dbReference>
<evidence type="ECO:0000256" key="1">
    <source>
        <dbReference type="ARBA" id="ARBA00022679"/>
    </source>
</evidence>
<keyword evidence="1" id="KW-0808">Transferase</keyword>
<accession>A0A560J181</accession>
<evidence type="ECO:0000256" key="3">
    <source>
        <dbReference type="SAM" id="MobiDB-lite"/>
    </source>
</evidence>
<proteinExistence type="predicted"/>
<reference evidence="5 6" key="1">
    <citation type="submission" date="2019-06" db="EMBL/GenBank/DDBJ databases">
        <title>Genomic Encyclopedia of Type Strains, Phase IV (KMG-V): Genome sequencing to study the core and pangenomes of soil and plant-associated prokaryotes.</title>
        <authorList>
            <person name="Whitman W."/>
        </authorList>
    </citation>
    <scope>NUCLEOTIDE SEQUENCE [LARGE SCALE GENOMIC DNA]</scope>
    <source>
        <strain evidence="5 6">BR 11140</strain>
    </source>
</reference>
<keyword evidence="2" id="KW-0012">Acyltransferase</keyword>
<evidence type="ECO:0000313" key="6">
    <source>
        <dbReference type="Proteomes" id="UP000318050"/>
    </source>
</evidence>
<sequence>MCFTGATKARTRGPPTPMSAAQSPFVHIRDANAADLPRIVAILNEAIVHTTAIWSLQPTSVAERAAWLADRQAKGQPVLVATPGPDAPPGEVLGFATYGEFRARSGYQHTVENSLYVDEAARGRGIGTALLSALLARATAAGLHVMIAGIEASNLTSIRLHQRYGFSETGRLPQVGRKFDRWLDLVFLQKILN</sequence>